<feature type="compositionally biased region" description="Basic and acidic residues" evidence="1">
    <location>
        <begin position="392"/>
        <end position="403"/>
    </location>
</feature>
<feature type="compositionally biased region" description="Acidic residues" evidence="1">
    <location>
        <begin position="371"/>
        <end position="391"/>
    </location>
</feature>
<accession>A0A1H9MZH4</accession>
<organism evidence="3 4">
    <name type="scientific">Faunimonas pinastri</name>
    <dbReference type="NCBI Taxonomy" id="1855383"/>
    <lineage>
        <taxon>Bacteria</taxon>
        <taxon>Pseudomonadati</taxon>
        <taxon>Pseudomonadota</taxon>
        <taxon>Alphaproteobacteria</taxon>
        <taxon>Hyphomicrobiales</taxon>
        <taxon>Afifellaceae</taxon>
        <taxon>Faunimonas</taxon>
    </lineage>
</organism>
<dbReference type="PANTHER" id="PTHR41248">
    <property type="entry name" value="NORD PROTEIN"/>
    <property type="match status" value="1"/>
</dbReference>
<protein>
    <submittedName>
        <fullName evidence="3">Cobalamin biosynthesis protein CobT</fullName>
    </submittedName>
</protein>
<keyword evidence="4" id="KW-1185">Reference proteome</keyword>
<reference evidence="3 4" key="1">
    <citation type="submission" date="2016-10" db="EMBL/GenBank/DDBJ databases">
        <authorList>
            <person name="de Groot N.N."/>
        </authorList>
    </citation>
    <scope>NUCLEOTIDE SEQUENCE [LARGE SCALE GENOMIC DNA]</scope>
    <source>
        <strain evidence="3 4">A52C2</strain>
    </source>
</reference>
<feature type="compositionally biased region" description="Acidic residues" evidence="1">
    <location>
        <begin position="338"/>
        <end position="348"/>
    </location>
</feature>
<dbReference type="SUPFAM" id="SSF53300">
    <property type="entry name" value="vWA-like"/>
    <property type="match status" value="1"/>
</dbReference>
<sequence>MNRDIATLRDAIVKLTQMLTGKGLRVTQQGAQAYVESDPVTLKPVRVNIPFIPDTATEDLILAIQGFIDHEVAHVLFTDWSVVKKAAKHGKQMDQLHNIVEDTFIERAIGGKFPGSVFNVKRLHDFFIANITKTALKDPKVKGDPMREFQVLLVPICRAWSGQEKFQHFLKSEGHWDHSLVKAFVENVPEEVIKRFPKIKNSAEALDIAETLHAVLYPPKPSGAEDEGEDEGDPSESMSSGGKGSGKKKGSGEQKGKPSSSKSKPSDDDAGGEEEGKSKAPAPKKPKPAAEDDETKEKSGADDEKSGRGDKSEEDESTDADEGDEDDGAGSDEKDGDGADENEEDEEGDLRTGDGEQEDGDENSGGKGDSSGDDEDGDDGEVGAEGDGDADEGGKAERGRDTEAEASPRGSPFMDNSPDLTDADFDGALEKRITDATTRETRNAEYVLFTKDFDRIERHEVSASFKDEQLTKLDDETRHMIGVMQKDIERMMASRSQVLRVPGFRSGRLHSASLHRISAGDDRVFRRTQENNSKDTAVSLLIDNSGSMGGAPMRVAMSAGYALSQTLERVGIAHECIGFTTMWATKPAGWSAEVIRNEARRIGTKFARTEPILMPIYKGFEERLTPAVKRRFADAAMNQRFLANNVDGEAVETASLRLMPRREHRKVLLVLSDGYPAADGDRKALYSHLHASVAGATKAGIEVIGIGIMNDAVKTFYPKHMVLHDLESLPGTVMGELKRILTA</sequence>
<feature type="region of interest" description="Disordered" evidence="1">
    <location>
        <begin position="217"/>
        <end position="424"/>
    </location>
</feature>
<dbReference type="OrthoDB" id="6064888at2"/>
<dbReference type="Proteomes" id="UP000199647">
    <property type="component" value="Unassembled WGS sequence"/>
</dbReference>
<evidence type="ECO:0000259" key="2">
    <source>
        <dbReference type="Pfam" id="PF11775"/>
    </source>
</evidence>
<dbReference type="GO" id="GO:0009236">
    <property type="term" value="P:cobalamin biosynthetic process"/>
    <property type="evidence" value="ECO:0007669"/>
    <property type="project" value="InterPro"/>
</dbReference>
<evidence type="ECO:0000313" key="4">
    <source>
        <dbReference type="Proteomes" id="UP000199647"/>
    </source>
</evidence>
<dbReference type="Pfam" id="PF06213">
    <property type="entry name" value="CobT"/>
    <property type="match status" value="1"/>
</dbReference>
<dbReference type="EMBL" id="FOFG01000014">
    <property type="protein sequence ID" value="SER28927.1"/>
    <property type="molecule type" value="Genomic_DNA"/>
</dbReference>
<dbReference type="Pfam" id="PF11775">
    <property type="entry name" value="CobT_C"/>
    <property type="match status" value="1"/>
</dbReference>
<dbReference type="PANTHER" id="PTHR41248:SF1">
    <property type="entry name" value="NORD PROTEIN"/>
    <property type="match status" value="1"/>
</dbReference>
<evidence type="ECO:0000256" key="1">
    <source>
        <dbReference type="SAM" id="MobiDB-lite"/>
    </source>
</evidence>
<dbReference type="STRING" id="1855383.SAMN05216548_114114"/>
<dbReference type="RefSeq" id="WP_092498621.1">
    <property type="nucleotide sequence ID" value="NZ_FOFG01000014.1"/>
</dbReference>
<feature type="domain" description="Cobalamin biosynthesis protein CobT VWA" evidence="2">
    <location>
        <begin position="524"/>
        <end position="741"/>
    </location>
</feature>
<feature type="compositionally biased region" description="Basic and acidic residues" evidence="1">
    <location>
        <begin position="295"/>
        <end position="311"/>
    </location>
</feature>
<gene>
    <name evidence="3" type="ORF">SAMN05216548_114114</name>
</gene>
<dbReference type="AlphaFoldDB" id="A0A1H9MZH4"/>
<dbReference type="InterPro" id="IPR025861">
    <property type="entry name" value="CobT_VWA_dom"/>
</dbReference>
<dbReference type="InterPro" id="IPR051928">
    <property type="entry name" value="NorD/CobT"/>
</dbReference>
<feature type="compositionally biased region" description="Acidic residues" evidence="1">
    <location>
        <begin position="224"/>
        <end position="234"/>
    </location>
</feature>
<feature type="compositionally biased region" description="Acidic residues" evidence="1">
    <location>
        <begin position="312"/>
        <end position="330"/>
    </location>
</feature>
<dbReference type="InterPro" id="IPR036465">
    <property type="entry name" value="vWFA_dom_sf"/>
</dbReference>
<dbReference type="InterPro" id="IPR006538">
    <property type="entry name" value="CobT"/>
</dbReference>
<proteinExistence type="predicted"/>
<name>A0A1H9MZH4_9HYPH</name>
<evidence type="ECO:0000313" key="3">
    <source>
        <dbReference type="EMBL" id="SER28927.1"/>
    </source>
</evidence>